<dbReference type="CDD" id="cd06260">
    <property type="entry name" value="DUF820-like"/>
    <property type="match status" value="1"/>
</dbReference>
<gene>
    <name evidence="2" type="ORF">METHB2_90056</name>
</gene>
<dbReference type="Proteomes" id="UP000494216">
    <property type="component" value="Unassembled WGS sequence"/>
</dbReference>
<dbReference type="InterPro" id="IPR012296">
    <property type="entry name" value="Nuclease_put_TT1808"/>
</dbReference>
<dbReference type="SUPFAM" id="SSF52980">
    <property type="entry name" value="Restriction endonuclease-like"/>
    <property type="match status" value="1"/>
</dbReference>
<keyword evidence="3" id="KW-1185">Reference proteome</keyword>
<protein>
    <recommendedName>
        <fullName evidence="1">Putative restriction endonuclease domain-containing protein</fullName>
    </recommendedName>
</protein>
<dbReference type="EMBL" id="CADCXN010000124">
    <property type="protein sequence ID" value="CAA9892949.1"/>
    <property type="molecule type" value="Genomic_DNA"/>
</dbReference>
<accession>A0A8S0Y758</accession>
<dbReference type="AlphaFoldDB" id="A0A8S0Y758"/>
<dbReference type="RefSeq" id="WP_246247132.1">
    <property type="nucleotide sequence ID" value="NZ_CADCXN010000124.1"/>
</dbReference>
<dbReference type="PANTHER" id="PTHR36558">
    <property type="entry name" value="GLR1098 PROTEIN"/>
    <property type="match status" value="1"/>
</dbReference>
<sequence>MNSQIKKHQACYTVADYMSWPDDERLELIAGQIFDMSPAPSIKHQNITGEFYSQLKQKLKGKSCVPFIAPVDVVLSANDVVQPDVLVVCNPDKITEKNIQGAPDLIVEVLSPRTALKDLREKKLLYERSGVQEYVIIDPLEEYVQRCWLQNDGHYGASEIFGSPEALALQSLPEVELPLWEIFGLEPPEPAIIWSG</sequence>
<proteinExistence type="predicted"/>
<evidence type="ECO:0000313" key="2">
    <source>
        <dbReference type="EMBL" id="CAA9892949.1"/>
    </source>
</evidence>
<organism evidence="2 3">
    <name type="scientific">Candidatus Methylobacter favarea</name>
    <dbReference type="NCBI Taxonomy" id="2707345"/>
    <lineage>
        <taxon>Bacteria</taxon>
        <taxon>Pseudomonadati</taxon>
        <taxon>Pseudomonadota</taxon>
        <taxon>Gammaproteobacteria</taxon>
        <taxon>Methylococcales</taxon>
        <taxon>Methylococcaceae</taxon>
        <taxon>Methylobacter</taxon>
    </lineage>
</organism>
<evidence type="ECO:0000259" key="1">
    <source>
        <dbReference type="Pfam" id="PF05685"/>
    </source>
</evidence>
<dbReference type="PANTHER" id="PTHR36558:SF1">
    <property type="entry name" value="RESTRICTION ENDONUCLEASE DOMAIN-CONTAINING PROTEIN-RELATED"/>
    <property type="match status" value="1"/>
</dbReference>
<feature type="domain" description="Putative restriction endonuclease" evidence="1">
    <location>
        <begin position="15"/>
        <end position="178"/>
    </location>
</feature>
<name>A0A8S0Y758_9GAMM</name>
<evidence type="ECO:0000313" key="3">
    <source>
        <dbReference type="Proteomes" id="UP000494216"/>
    </source>
</evidence>
<dbReference type="InterPro" id="IPR008538">
    <property type="entry name" value="Uma2"/>
</dbReference>
<reference evidence="2 3" key="1">
    <citation type="submission" date="2020-02" db="EMBL/GenBank/DDBJ databases">
        <authorList>
            <person name="Hogendoorn C."/>
        </authorList>
    </citation>
    <scope>NUCLEOTIDE SEQUENCE [LARGE SCALE GENOMIC DNA]</scope>
    <source>
        <strain evidence="2">METHB21</strain>
    </source>
</reference>
<dbReference type="Pfam" id="PF05685">
    <property type="entry name" value="Uma2"/>
    <property type="match status" value="1"/>
</dbReference>
<comment type="caution">
    <text evidence="2">The sequence shown here is derived from an EMBL/GenBank/DDBJ whole genome shotgun (WGS) entry which is preliminary data.</text>
</comment>
<dbReference type="InterPro" id="IPR011335">
    <property type="entry name" value="Restrct_endonuc-II-like"/>
</dbReference>
<dbReference type="Gene3D" id="3.90.1570.10">
    <property type="entry name" value="tt1808, chain A"/>
    <property type="match status" value="1"/>
</dbReference>